<accession>A0A803XMN9</accession>
<protein>
    <submittedName>
        <fullName evidence="2">Uncharacterized protein</fullName>
    </submittedName>
</protein>
<reference evidence="2" key="3">
    <citation type="submission" date="2025-09" db="UniProtKB">
        <authorList>
            <consortium name="Ensembl"/>
        </authorList>
    </citation>
    <scope>IDENTIFICATION</scope>
</reference>
<evidence type="ECO:0000313" key="3">
    <source>
        <dbReference type="Proteomes" id="UP000001645"/>
    </source>
</evidence>
<name>A0A803XMN9_MELGA</name>
<evidence type="ECO:0000256" key="1">
    <source>
        <dbReference type="SAM" id="MobiDB-lite"/>
    </source>
</evidence>
<reference evidence="2" key="2">
    <citation type="submission" date="2025-08" db="UniProtKB">
        <authorList>
            <consortium name="Ensembl"/>
        </authorList>
    </citation>
    <scope>IDENTIFICATION</scope>
</reference>
<evidence type="ECO:0000313" key="2">
    <source>
        <dbReference type="Ensembl" id="ENSMGAP00000020785.1"/>
    </source>
</evidence>
<reference evidence="2 3" key="1">
    <citation type="journal article" date="2010" name="PLoS Biol.">
        <title>Multi-platform next-generation sequencing of the domestic turkey (Meleagris gallopavo): genome assembly and analysis.</title>
        <authorList>
            <person name="Dalloul R.A."/>
            <person name="Long J.A."/>
            <person name="Zimin A.V."/>
            <person name="Aslam L."/>
            <person name="Beal K."/>
            <person name="Blomberg L.A."/>
            <person name="Bouffard P."/>
            <person name="Burt D.W."/>
            <person name="Crasta O."/>
            <person name="Crooijmans R.P."/>
            <person name="Cooper K."/>
            <person name="Coulombe R.A."/>
            <person name="De S."/>
            <person name="Delany M.E."/>
            <person name="Dodgson J.B."/>
            <person name="Dong J.J."/>
            <person name="Evans C."/>
            <person name="Frederickson K.M."/>
            <person name="Flicek P."/>
            <person name="Florea L."/>
            <person name="Folkerts O."/>
            <person name="Groenen M.A."/>
            <person name="Harkins T.T."/>
            <person name="Herrero J."/>
            <person name="Hoffmann S."/>
            <person name="Megens H.J."/>
            <person name="Jiang A."/>
            <person name="de Jong P."/>
            <person name="Kaiser P."/>
            <person name="Kim H."/>
            <person name="Kim K.W."/>
            <person name="Kim S."/>
            <person name="Langenberger D."/>
            <person name="Lee M.K."/>
            <person name="Lee T."/>
            <person name="Mane S."/>
            <person name="Marcais G."/>
            <person name="Marz M."/>
            <person name="McElroy A.P."/>
            <person name="Modise T."/>
            <person name="Nefedov M."/>
            <person name="Notredame C."/>
            <person name="Paton I.R."/>
            <person name="Payne W.S."/>
            <person name="Pertea G."/>
            <person name="Prickett D."/>
            <person name="Puiu D."/>
            <person name="Qioa D."/>
            <person name="Raineri E."/>
            <person name="Ruffier M."/>
            <person name="Salzberg S.L."/>
            <person name="Schatz M.C."/>
            <person name="Scheuring C."/>
            <person name="Schmidt C.J."/>
            <person name="Schroeder S."/>
            <person name="Searle S.M."/>
            <person name="Smith E.J."/>
            <person name="Smith J."/>
            <person name="Sonstegard T.S."/>
            <person name="Stadler P.F."/>
            <person name="Tafer H."/>
            <person name="Tu Z.J."/>
            <person name="Van Tassell C.P."/>
            <person name="Vilella A.J."/>
            <person name="Williams K.P."/>
            <person name="Yorke J.A."/>
            <person name="Zhang L."/>
            <person name="Zhang H.B."/>
            <person name="Zhang X."/>
            <person name="Zhang Y."/>
            <person name="Reed K.M."/>
        </authorList>
    </citation>
    <scope>NUCLEOTIDE SEQUENCE [LARGE SCALE GENOMIC DNA]</scope>
</reference>
<feature type="compositionally biased region" description="Basic and acidic residues" evidence="1">
    <location>
        <begin position="45"/>
        <end position="56"/>
    </location>
</feature>
<sequence length="69" mass="7698">MPGEALTRRLCYIYILTVENYQGEGRRHPAPPAAPGDFQVSLPGRRGEGKGHKARAEQRWVVIGPGEWL</sequence>
<feature type="region of interest" description="Disordered" evidence="1">
    <location>
        <begin position="24"/>
        <end position="56"/>
    </location>
</feature>
<dbReference type="AlphaFoldDB" id="A0A803XMN9"/>
<organism evidence="2 3">
    <name type="scientific">Meleagris gallopavo</name>
    <name type="common">Wild turkey</name>
    <dbReference type="NCBI Taxonomy" id="9103"/>
    <lineage>
        <taxon>Eukaryota</taxon>
        <taxon>Metazoa</taxon>
        <taxon>Chordata</taxon>
        <taxon>Craniata</taxon>
        <taxon>Vertebrata</taxon>
        <taxon>Euteleostomi</taxon>
        <taxon>Archelosauria</taxon>
        <taxon>Archosauria</taxon>
        <taxon>Dinosauria</taxon>
        <taxon>Saurischia</taxon>
        <taxon>Theropoda</taxon>
        <taxon>Coelurosauria</taxon>
        <taxon>Aves</taxon>
        <taxon>Neognathae</taxon>
        <taxon>Galloanserae</taxon>
        <taxon>Galliformes</taxon>
        <taxon>Phasianidae</taxon>
        <taxon>Meleagridinae</taxon>
        <taxon>Meleagris</taxon>
    </lineage>
</organism>
<proteinExistence type="predicted"/>
<keyword evidence="3" id="KW-1185">Reference proteome</keyword>
<dbReference type="InParanoid" id="A0A803XMN9"/>
<dbReference type="Proteomes" id="UP000001645">
    <property type="component" value="Chromosome 1"/>
</dbReference>
<dbReference type="Ensembl" id="ENSMGAT00000036239.1">
    <property type="protein sequence ID" value="ENSMGAP00000020785.1"/>
    <property type="gene ID" value="ENSMGAG00000018967.1"/>
</dbReference>